<keyword evidence="1" id="KW-0472">Membrane</keyword>
<accession>A0A395M197</accession>
<dbReference type="AlphaFoldDB" id="A0A395M197"/>
<dbReference type="Pfam" id="PF11146">
    <property type="entry name" value="DUF2905"/>
    <property type="match status" value="1"/>
</dbReference>
<keyword evidence="1" id="KW-0812">Transmembrane</keyword>
<organism evidence="2 3">
    <name type="scientific">Candidatus Thermochlorobacter aerophilus</name>
    <dbReference type="NCBI Taxonomy" id="1868324"/>
    <lineage>
        <taxon>Bacteria</taxon>
        <taxon>Pseudomonadati</taxon>
        <taxon>Chlorobiota</taxon>
        <taxon>Chlorobiia</taxon>
        <taxon>Chlorobiales</taxon>
        <taxon>Candidatus Thermochlorobacteriaceae</taxon>
        <taxon>Candidatus Thermochlorobacter</taxon>
    </lineage>
</organism>
<name>A0A395M197_9BACT</name>
<keyword evidence="1" id="KW-1133">Transmembrane helix</keyword>
<feature type="transmembrane region" description="Helical" evidence="1">
    <location>
        <begin position="48"/>
        <end position="71"/>
    </location>
</feature>
<sequence length="76" mass="8719">MSELGKSLIFLGALLLVIGFLLYLAPKVSLLNWFGRLPLDFKIERENFSFYFPLGTSIVISVLLSLVFYLLRKFSE</sequence>
<dbReference type="PANTHER" id="PTHR36443">
    <property type="entry name" value="BSR5223 PROTEIN"/>
    <property type="match status" value="1"/>
</dbReference>
<evidence type="ECO:0000313" key="3">
    <source>
        <dbReference type="Proteomes" id="UP000266389"/>
    </source>
</evidence>
<evidence type="ECO:0000256" key="1">
    <source>
        <dbReference type="SAM" id="Phobius"/>
    </source>
</evidence>
<protein>
    <submittedName>
        <fullName evidence="2">DUF2905 domain-containing protein</fullName>
    </submittedName>
</protein>
<dbReference type="EMBL" id="PHFL01000039">
    <property type="protein sequence ID" value="RFM24563.1"/>
    <property type="molecule type" value="Genomic_DNA"/>
</dbReference>
<evidence type="ECO:0000313" key="2">
    <source>
        <dbReference type="EMBL" id="RFM24563.1"/>
    </source>
</evidence>
<proteinExistence type="predicted"/>
<gene>
    <name evidence="2" type="ORF">D0433_06150</name>
</gene>
<dbReference type="PANTHER" id="PTHR36443:SF1">
    <property type="entry name" value="BSR5223 PROTEIN"/>
    <property type="match status" value="1"/>
</dbReference>
<reference evidence="2 3" key="1">
    <citation type="journal article" date="2011" name="ISME J.">
        <title>Community ecology of hot spring cyanobacterial mats: predominant populations and their functional potential.</title>
        <authorList>
            <person name="Klatt C.G."/>
            <person name="Wood J.M."/>
            <person name="Rusch D.B."/>
            <person name="Bateson M.M."/>
            <person name="Hamamura N."/>
            <person name="Heidelberg J.F."/>
            <person name="Grossman A.R."/>
            <person name="Bhaya D."/>
            <person name="Cohan F.M."/>
            <person name="Kuhl M."/>
            <person name="Bryant D.A."/>
            <person name="Ward D.M."/>
        </authorList>
    </citation>
    <scope>NUCLEOTIDE SEQUENCE [LARGE SCALE GENOMIC DNA]</scope>
    <source>
        <strain evidence="2">OS</strain>
    </source>
</reference>
<comment type="caution">
    <text evidence="2">The sequence shown here is derived from an EMBL/GenBank/DDBJ whole genome shotgun (WGS) entry which is preliminary data.</text>
</comment>
<dbReference type="InterPro" id="IPR021320">
    <property type="entry name" value="DUF2905"/>
</dbReference>
<dbReference type="Proteomes" id="UP000266389">
    <property type="component" value="Unassembled WGS sequence"/>
</dbReference>
<feature type="transmembrane region" description="Helical" evidence="1">
    <location>
        <begin position="7"/>
        <end position="28"/>
    </location>
</feature>